<dbReference type="PANTHER" id="PTHR31099">
    <property type="entry name" value="OS06G0165300 PROTEIN"/>
    <property type="match status" value="1"/>
</dbReference>
<comment type="caution">
    <text evidence="4">The sequence shown here is derived from an EMBL/GenBank/DDBJ whole genome shotgun (WGS) entry which is preliminary data.</text>
</comment>
<keyword evidence="1" id="KW-0175">Coiled coil</keyword>
<keyword evidence="5" id="KW-1185">Reference proteome</keyword>
<feature type="compositionally biased region" description="Pro residues" evidence="2">
    <location>
        <begin position="308"/>
        <end position="326"/>
    </location>
</feature>
<feature type="coiled-coil region" evidence="1">
    <location>
        <begin position="382"/>
        <end position="437"/>
    </location>
</feature>
<proteinExistence type="predicted"/>
<accession>A0ABU6Z831</accession>
<evidence type="ECO:0000313" key="5">
    <source>
        <dbReference type="Proteomes" id="UP001341840"/>
    </source>
</evidence>
<feature type="region of interest" description="Disordered" evidence="2">
    <location>
        <begin position="287"/>
        <end position="345"/>
    </location>
</feature>
<dbReference type="Pfam" id="PF04195">
    <property type="entry name" value="Transposase_28"/>
    <property type="match status" value="1"/>
</dbReference>
<evidence type="ECO:0000256" key="1">
    <source>
        <dbReference type="SAM" id="Coils"/>
    </source>
</evidence>
<evidence type="ECO:0000256" key="2">
    <source>
        <dbReference type="SAM" id="MobiDB-lite"/>
    </source>
</evidence>
<protein>
    <recommendedName>
        <fullName evidence="3">Transposase (putative) gypsy type domain-containing protein</fullName>
    </recommendedName>
</protein>
<evidence type="ECO:0000313" key="4">
    <source>
        <dbReference type="EMBL" id="MED6218740.1"/>
    </source>
</evidence>
<dbReference type="Proteomes" id="UP001341840">
    <property type="component" value="Unassembled WGS sequence"/>
</dbReference>
<dbReference type="EMBL" id="JASCZI010271979">
    <property type="protein sequence ID" value="MED6218740.1"/>
    <property type="molecule type" value="Genomic_DNA"/>
</dbReference>
<evidence type="ECO:0000259" key="3">
    <source>
        <dbReference type="Pfam" id="PF04195"/>
    </source>
</evidence>
<dbReference type="InterPro" id="IPR007321">
    <property type="entry name" value="Transposase_28"/>
</dbReference>
<sequence>MTSNSRERVDSIFDWVDRQVLTTQSSSITTNTYNLNPSNFLQPTVDPSTVSFLPCSLSERVCFSTLHLQDHQNRDFFYIYEILFTNFGLRLPFSDFQLQILNTINVAPTQLHPNAWAFLISFENLCQSFRFAPTVAVFFYFFQAVGVKEKEKMSWVSIRAREDRTKILTFEQWCAPFANKFFRVEGRRGSAGLPFFMGENKKPKFPLYWTRKTESPKPPEYSTFSPSEKDCVEKLQKLKEPFQCVAYFSRTSNNVPLTISPLQNFISNIRGSNQGVEVAGGLQKRKQFVTSTREPRKNQRVLLENSPTPTPTPPPLPPPPPPPLPPMVVDLEGDRTGPASSGQRNAFEFNGTIRNQEKLCSMGLTDLGGFLKEMSMQGAIGVKLLIEKTEVMQKEMSRLESELNEERSARNKAEEKVVEMEKELASARRDCEALNEIKAVLTRTSTNYTTTQRD</sequence>
<reference evidence="4 5" key="1">
    <citation type="journal article" date="2023" name="Plants (Basel)">
        <title>Bridging the Gap: Combining Genomics and Transcriptomics Approaches to Understand Stylosanthes scabra, an Orphan Legume from the Brazilian Caatinga.</title>
        <authorList>
            <person name="Ferreira-Neto J.R.C."/>
            <person name="da Silva M.D."/>
            <person name="Binneck E."/>
            <person name="de Melo N.F."/>
            <person name="da Silva R.H."/>
            <person name="de Melo A.L.T.M."/>
            <person name="Pandolfi V."/>
            <person name="Bustamante F.O."/>
            <person name="Brasileiro-Vidal A.C."/>
            <person name="Benko-Iseppon A.M."/>
        </authorList>
    </citation>
    <scope>NUCLEOTIDE SEQUENCE [LARGE SCALE GENOMIC DNA]</scope>
    <source>
        <tissue evidence="4">Leaves</tissue>
    </source>
</reference>
<organism evidence="4 5">
    <name type="scientific">Stylosanthes scabra</name>
    <dbReference type="NCBI Taxonomy" id="79078"/>
    <lineage>
        <taxon>Eukaryota</taxon>
        <taxon>Viridiplantae</taxon>
        <taxon>Streptophyta</taxon>
        <taxon>Embryophyta</taxon>
        <taxon>Tracheophyta</taxon>
        <taxon>Spermatophyta</taxon>
        <taxon>Magnoliopsida</taxon>
        <taxon>eudicotyledons</taxon>
        <taxon>Gunneridae</taxon>
        <taxon>Pentapetalae</taxon>
        <taxon>rosids</taxon>
        <taxon>fabids</taxon>
        <taxon>Fabales</taxon>
        <taxon>Fabaceae</taxon>
        <taxon>Papilionoideae</taxon>
        <taxon>50 kb inversion clade</taxon>
        <taxon>dalbergioids sensu lato</taxon>
        <taxon>Dalbergieae</taxon>
        <taxon>Pterocarpus clade</taxon>
        <taxon>Stylosanthes</taxon>
    </lineage>
</organism>
<feature type="domain" description="Transposase (putative) gypsy type" evidence="3">
    <location>
        <begin position="84"/>
        <end position="144"/>
    </location>
</feature>
<dbReference type="PANTHER" id="PTHR31099:SF49">
    <property type="entry name" value="MYOSIN HEAVY CHAIN-LIKE PROTEIN"/>
    <property type="match status" value="1"/>
</dbReference>
<gene>
    <name evidence="4" type="ORF">PIB30_029318</name>
</gene>
<name>A0ABU6Z831_9FABA</name>